<dbReference type="Proteomes" id="UP000519897">
    <property type="component" value="Unassembled WGS sequence"/>
</dbReference>
<keyword evidence="5 6" id="KW-0472">Membrane</keyword>
<evidence type="ECO:0000256" key="1">
    <source>
        <dbReference type="ARBA" id="ARBA00004651"/>
    </source>
</evidence>
<evidence type="ECO:0000256" key="4">
    <source>
        <dbReference type="ARBA" id="ARBA00022989"/>
    </source>
</evidence>
<evidence type="ECO:0000313" key="8">
    <source>
        <dbReference type="EMBL" id="MBB4141726.1"/>
    </source>
</evidence>
<accession>A0A7W6LCJ2</accession>
<dbReference type="RefSeq" id="WP_062554049.1">
    <property type="nucleotide sequence ID" value="NZ_CP049250.1"/>
</dbReference>
<feature type="transmembrane region" description="Helical" evidence="6">
    <location>
        <begin position="78"/>
        <end position="100"/>
    </location>
</feature>
<feature type="transmembrane region" description="Helical" evidence="6">
    <location>
        <begin position="314"/>
        <end position="334"/>
    </location>
</feature>
<keyword evidence="3 6" id="KW-0812">Transmembrane</keyword>
<dbReference type="SUPFAM" id="SSF103473">
    <property type="entry name" value="MFS general substrate transporter"/>
    <property type="match status" value="1"/>
</dbReference>
<dbReference type="InterPro" id="IPR050189">
    <property type="entry name" value="MFS_Efflux_Transporters"/>
</dbReference>
<dbReference type="InterPro" id="IPR020846">
    <property type="entry name" value="MFS_dom"/>
</dbReference>
<feature type="transmembrane region" description="Helical" evidence="6">
    <location>
        <begin position="48"/>
        <end position="66"/>
    </location>
</feature>
<reference evidence="8 9" key="1">
    <citation type="submission" date="2020-08" db="EMBL/GenBank/DDBJ databases">
        <title>Genomic Encyclopedia of Type Strains, Phase IV (KMG-IV): sequencing the most valuable type-strain genomes for metagenomic binning, comparative biology and taxonomic classification.</title>
        <authorList>
            <person name="Goeker M."/>
        </authorList>
    </citation>
    <scope>NUCLEOTIDE SEQUENCE [LARGE SCALE GENOMIC DNA]</scope>
    <source>
        <strain evidence="8 9">DSM 29514</strain>
    </source>
</reference>
<feature type="transmembrane region" description="Helical" evidence="6">
    <location>
        <begin position="144"/>
        <end position="161"/>
    </location>
</feature>
<keyword evidence="2" id="KW-1003">Cell membrane</keyword>
<dbReference type="PROSITE" id="PS50850">
    <property type="entry name" value="MFS"/>
    <property type="match status" value="1"/>
</dbReference>
<dbReference type="Pfam" id="PF07690">
    <property type="entry name" value="MFS_1"/>
    <property type="match status" value="1"/>
</dbReference>
<feature type="transmembrane region" description="Helical" evidence="6">
    <location>
        <begin position="290"/>
        <end position="308"/>
    </location>
</feature>
<feature type="transmembrane region" description="Helical" evidence="6">
    <location>
        <begin position="217"/>
        <end position="239"/>
    </location>
</feature>
<dbReference type="PANTHER" id="PTHR43124:SF3">
    <property type="entry name" value="CHLORAMPHENICOL EFFLUX PUMP RV0191"/>
    <property type="match status" value="1"/>
</dbReference>
<gene>
    <name evidence="8" type="ORF">GGQ72_000225</name>
</gene>
<feature type="transmembrane region" description="Helical" evidence="6">
    <location>
        <begin position="12"/>
        <end position="28"/>
    </location>
</feature>
<dbReference type="AlphaFoldDB" id="A0A7W6LCJ2"/>
<feature type="domain" description="Major facilitator superfamily (MFS) profile" evidence="7">
    <location>
        <begin position="17"/>
        <end position="408"/>
    </location>
</feature>
<name>A0A7W6LCJ2_9HYPH</name>
<comment type="caution">
    <text evidence="8">The sequence shown here is derived from an EMBL/GenBank/DDBJ whole genome shotgun (WGS) entry which is preliminary data.</text>
</comment>
<dbReference type="GO" id="GO:0005886">
    <property type="term" value="C:plasma membrane"/>
    <property type="evidence" value="ECO:0007669"/>
    <property type="project" value="UniProtKB-SubCell"/>
</dbReference>
<dbReference type="EMBL" id="JACIEC010000001">
    <property type="protein sequence ID" value="MBB4141726.1"/>
    <property type="molecule type" value="Genomic_DNA"/>
</dbReference>
<keyword evidence="4 6" id="KW-1133">Transmembrane helix</keyword>
<evidence type="ECO:0000256" key="5">
    <source>
        <dbReference type="ARBA" id="ARBA00023136"/>
    </source>
</evidence>
<feature type="transmembrane region" description="Helical" evidence="6">
    <location>
        <begin position="346"/>
        <end position="364"/>
    </location>
</feature>
<evidence type="ECO:0000313" key="9">
    <source>
        <dbReference type="Proteomes" id="UP000519897"/>
    </source>
</evidence>
<dbReference type="Gene3D" id="1.20.1250.20">
    <property type="entry name" value="MFS general substrate transporter like domains"/>
    <property type="match status" value="1"/>
</dbReference>
<proteinExistence type="predicted"/>
<evidence type="ECO:0000256" key="6">
    <source>
        <dbReference type="SAM" id="Phobius"/>
    </source>
</evidence>
<comment type="subcellular location">
    <subcellularLocation>
        <location evidence="1">Cell membrane</location>
        <topology evidence="1">Multi-pass membrane protein</topology>
    </subcellularLocation>
</comment>
<dbReference type="InterPro" id="IPR036259">
    <property type="entry name" value="MFS_trans_sf"/>
</dbReference>
<keyword evidence="9" id="KW-1185">Reference proteome</keyword>
<dbReference type="PANTHER" id="PTHR43124">
    <property type="entry name" value="PURINE EFFLUX PUMP PBUE"/>
    <property type="match status" value="1"/>
</dbReference>
<feature type="transmembrane region" description="Helical" evidence="6">
    <location>
        <begin position="384"/>
        <end position="404"/>
    </location>
</feature>
<sequence length="432" mass="46452">MELKEQDRANGQLGIFVLVVFAAGYLLSSQLRGVTAALAAMFTAEFSLSSAQLGLLAGSYFVSFAIMQLPMGALLDRFGVRLVLVVSLSVAALSCLLFANSSSFNGLFGARLLSGIGVSACLIAPLTAARLWTAAAQQQRLNSWMLMAGALGLVLGTLPSESLATSFGWPSLFVALGILFAAVALLVAVKAPKHNPQGTTGIRSFFLGYKNIMSTSYTWKIGALGFFNYAILVAVQTLWIGPWLTQLRGEDARGASLELLFINIIMLVTFLLMGYLSPKFNTSAQDAERLLRRWTPASITILIVITIMGDKADWYMFALYCVTAWPLSVTHPLVGQQSKPAEAGRAIAFFNLLLFVGVFIWQWGFGLLVSAMSPTFGVTQSYQIALGSLAAFSVVGYWVFLSAVPRPRLIELDASVSHGSKTRAVIAPASED</sequence>
<evidence type="ECO:0000259" key="7">
    <source>
        <dbReference type="PROSITE" id="PS50850"/>
    </source>
</evidence>
<feature type="transmembrane region" description="Helical" evidence="6">
    <location>
        <begin position="259"/>
        <end position="278"/>
    </location>
</feature>
<protein>
    <submittedName>
        <fullName evidence="8">MFS family permease</fullName>
    </submittedName>
</protein>
<feature type="transmembrane region" description="Helical" evidence="6">
    <location>
        <begin position="167"/>
        <end position="189"/>
    </location>
</feature>
<organism evidence="8 9">
    <name type="scientific">Rhizobium rhizoryzae</name>
    <dbReference type="NCBI Taxonomy" id="451876"/>
    <lineage>
        <taxon>Bacteria</taxon>
        <taxon>Pseudomonadati</taxon>
        <taxon>Pseudomonadota</taxon>
        <taxon>Alphaproteobacteria</taxon>
        <taxon>Hyphomicrobiales</taxon>
        <taxon>Rhizobiaceae</taxon>
        <taxon>Rhizobium/Agrobacterium group</taxon>
        <taxon>Rhizobium</taxon>
    </lineage>
</organism>
<dbReference type="InterPro" id="IPR011701">
    <property type="entry name" value="MFS"/>
</dbReference>
<dbReference type="GO" id="GO:0022857">
    <property type="term" value="F:transmembrane transporter activity"/>
    <property type="evidence" value="ECO:0007669"/>
    <property type="project" value="InterPro"/>
</dbReference>
<evidence type="ECO:0000256" key="3">
    <source>
        <dbReference type="ARBA" id="ARBA00022692"/>
    </source>
</evidence>
<feature type="transmembrane region" description="Helical" evidence="6">
    <location>
        <begin position="112"/>
        <end position="132"/>
    </location>
</feature>
<evidence type="ECO:0000256" key="2">
    <source>
        <dbReference type="ARBA" id="ARBA00022475"/>
    </source>
</evidence>